<keyword evidence="1" id="KW-0812">Transmembrane</keyword>
<dbReference type="HOGENOM" id="CLU_642296_0_0_3"/>
<name>A2BSC7_PROMS</name>
<feature type="transmembrane region" description="Helical" evidence="1">
    <location>
        <begin position="6"/>
        <end position="32"/>
    </location>
</feature>
<feature type="transmembrane region" description="Helical" evidence="1">
    <location>
        <begin position="154"/>
        <end position="178"/>
    </location>
</feature>
<proteinExistence type="predicted"/>
<accession>A2BSC7</accession>
<dbReference type="EMBL" id="CP000551">
    <property type="protein sequence ID" value="ABM70688.1"/>
    <property type="molecule type" value="Genomic_DNA"/>
</dbReference>
<feature type="transmembrane region" description="Helical" evidence="1">
    <location>
        <begin position="334"/>
        <end position="354"/>
    </location>
</feature>
<protein>
    <submittedName>
        <fullName evidence="2">Uncharacterized protein</fullName>
    </submittedName>
</protein>
<dbReference type="Proteomes" id="UP000002590">
    <property type="component" value="Chromosome"/>
</dbReference>
<feature type="transmembrane region" description="Helical" evidence="1">
    <location>
        <begin position="237"/>
        <end position="259"/>
    </location>
</feature>
<feature type="transmembrane region" description="Helical" evidence="1">
    <location>
        <begin position="396"/>
        <end position="416"/>
    </location>
</feature>
<dbReference type="STRING" id="146891.A9601_14041"/>
<evidence type="ECO:0000256" key="1">
    <source>
        <dbReference type="SAM" id="Phobius"/>
    </source>
</evidence>
<dbReference type="RefSeq" id="WP_011818825.1">
    <property type="nucleotide sequence ID" value="NC_008816.1"/>
</dbReference>
<sequence>MKISKSYILCLSLFLPFRSYIILFPLIVFSLFNKITIPRKVLRDFLVCIFALSIALIFGNSINFEFNSSSNLLRIFREYFSTVRYFFLIVIFCNAVKNIHRYHKLINKLEKFFTGFLVLNSLVILLCLFFPQLNDFLKYLYNFGNVVDTLPVKYRAMGLVGAYEYSSLACISLSILGLVNKSQTMFYLGIFSSAATGRFGVLASFLLIFFQFASLIFVTLKKLIFNLKISKNISVKILISVVSLSGFLLTIYLLLVNILGQNLSISQLVQIFGDASYFSNTTSSNIGVFDKLGYANYDIFADYFKSRMGFTELMIGSGDSSIDLIEIDSGWYRLLNKGGILFLIFTLSTFFYFLKKSFERAEKIIENKDLYKKLKFYISTYSIFMLLLNTKSMALLSSFTLDIFLITILIIVNCGYKYREDYIFEEN</sequence>
<keyword evidence="1" id="KW-0472">Membrane</keyword>
<feature type="transmembrane region" description="Helical" evidence="1">
    <location>
        <begin position="82"/>
        <end position="100"/>
    </location>
</feature>
<feature type="transmembrane region" description="Helical" evidence="1">
    <location>
        <begin position="44"/>
        <end position="62"/>
    </location>
</feature>
<dbReference type="AlphaFoldDB" id="A2BSC7"/>
<organism evidence="2 3">
    <name type="scientific">Prochlorococcus marinus (strain AS9601)</name>
    <dbReference type="NCBI Taxonomy" id="146891"/>
    <lineage>
        <taxon>Bacteria</taxon>
        <taxon>Bacillati</taxon>
        <taxon>Cyanobacteriota</taxon>
        <taxon>Cyanophyceae</taxon>
        <taxon>Synechococcales</taxon>
        <taxon>Prochlorococcaceae</taxon>
        <taxon>Prochlorococcus</taxon>
    </lineage>
</organism>
<evidence type="ECO:0000313" key="2">
    <source>
        <dbReference type="EMBL" id="ABM70688.1"/>
    </source>
</evidence>
<feature type="transmembrane region" description="Helical" evidence="1">
    <location>
        <begin position="207"/>
        <end position="225"/>
    </location>
</feature>
<evidence type="ECO:0000313" key="3">
    <source>
        <dbReference type="Proteomes" id="UP000002590"/>
    </source>
</evidence>
<gene>
    <name evidence="2" type="ordered locus">A9601_14041</name>
</gene>
<feature type="transmembrane region" description="Helical" evidence="1">
    <location>
        <begin position="112"/>
        <end position="134"/>
    </location>
</feature>
<reference evidence="2 3" key="1">
    <citation type="journal article" date="2007" name="PLoS Genet.">
        <title>Patterns and implications of gene gain and loss in the evolution of Prochlorococcus.</title>
        <authorList>
            <person name="Kettler G.C."/>
            <person name="Martiny A.C."/>
            <person name="Huang K."/>
            <person name="Zucker J."/>
            <person name="Coleman M.L."/>
            <person name="Rodrigue S."/>
            <person name="Chen F."/>
            <person name="Lapidus A."/>
            <person name="Ferriera S."/>
            <person name="Johnson J."/>
            <person name="Steglich C."/>
            <person name="Church G.M."/>
            <person name="Richardson P."/>
            <person name="Chisholm S.W."/>
        </authorList>
    </citation>
    <scope>NUCLEOTIDE SEQUENCE [LARGE SCALE GENOMIC DNA]</scope>
    <source>
        <strain evidence="2 3">AS9601</strain>
    </source>
</reference>
<keyword evidence="1" id="KW-1133">Transmembrane helix</keyword>
<dbReference type="KEGG" id="pmb:A9601_14041"/>